<dbReference type="Proteomes" id="UP001152562">
    <property type="component" value="Unassembled WGS sequence"/>
</dbReference>
<dbReference type="PROSITE" id="PS00678">
    <property type="entry name" value="WD_REPEATS_1"/>
    <property type="match status" value="1"/>
</dbReference>
<protein>
    <recommendedName>
        <fullName evidence="8">BING4 C-terminal domain-containing protein</fullName>
    </recommendedName>
</protein>
<evidence type="ECO:0000313" key="9">
    <source>
        <dbReference type="EMBL" id="CAH4032212.1"/>
    </source>
</evidence>
<dbReference type="InterPro" id="IPR040315">
    <property type="entry name" value="WDR46/Utp7"/>
</dbReference>
<dbReference type="PANTHER" id="PTHR14085:SF3">
    <property type="entry name" value="WD REPEAT-CONTAINING PROTEIN 46"/>
    <property type="match status" value="1"/>
</dbReference>
<accession>A0A9P0TIM4</accession>
<evidence type="ECO:0000256" key="1">
    <source>
        <dbReference type="ARBA" id="ARBA00004604"/>
    </source>
</evidence>
<dbReference type="AlphaFoldDB" id="A0A9P0TIM4"/>
<dbReference type="PANTHER" id="PTHR14085">
    <property type="entry name" value="WD-REPEAT PROTEIN BING4"/>
    <property type="match status" value="1"/>
</dbReference>
<keyword evidence="3 6" id="KW-0853">WD repeat</keyword>
<evidence type="ECO:0000256" key="2">
    <source>
        <dbReference type="ARBA" id="ARBA00022552"/>
    </source>
</evidence>
<organism evidence="9 10">
    <name type="scientific">Pieris brassicae</name>
    <name type="common">White butterfly</name>
    <name type="synonym">Large white butterfly</name>
    <dbReference type="NCBI Taxonomy" id="7116"/>
    <lineage>
        <taxon>Eukaryota</taxon>
        <taxon>Metazoa</taxon>
        <taxon>Ecdysozoa</taxon>
        <taxon>Arthropoda</taxon>
        <taxon>Hexapoda</taxon>
        <taxon>Insecta</taxon>
        <taxon>Pterygota</taxon>
        <taxon>Neoptera</taxon>
        <taxon>Endopterygota</taxon>
        <taxon>Lepidoptera</taxon>
        <taxon>Glossata</taxon>
        <taxon>Ditrysia</taxon>
        <taxon>Papilionoidea</taxon>
        <taxon>Pieridae</taxon>
        <taxon>Pierinae</taxon>
        <taxon>Pieris</taxon>
    </lineage>
</organism>
<dbReference type="SMART" id="SM01033">
    <property type="entry name" value="BING4CT"/>
    <property type="match status" value="1"/>
</dbReference>
<feature type="region of interest" description="Disordered" evidence="7">
    <location>
        <begin position="542"/>
        <end position="576"/>
    </location>
</feature>
<evidence type="ECO:0000256" key="3">
    <source>
        <dbReference type="ARBA" id="ARBA00022574"/>
    </source>
</evidence>
<dbReference type="OrthoDB" id="10251154at2759"/>
<dbReference type="SMART" id="SM00320">
    <property type="entry name" value="WD40"/>
    <property type="match status" value="2"/>
</dbReference>
<keyword evidence="4" id="KW-0677">Repeat</keyword>
<evidence type="ECO:0000256" key="5">
    <source>
        <dbReference type="ARBA" id="ARBA00023242"/>
    </source>
</evidence>
<gene>
    <name evidence="9" type="ORF">PIBRA_LOCUS8630</name>
</gene>
<dbReference type="SUPFAM" id="SSF50978">
    <property type="entry name" value="WD40 repeat-like"/>
    <property type="match status" value="1"/>
</dbReference>
<dbReference type="PROSITE" id="PS50082">
    <property type="entry name" value="WD_REPEATS_2"/>
    <property type="match status" value="1"/>
</dbReference>
<comment type="subcellular location">
    <subcellularLocation>
        <location evidence="1">Nucleus</location>
        <location evidence="1">Nucleolus</location>
    </subcellularLocation>
</comment>
<dbReference type="EMBL" id="CALOZG010000027">
    <property type="protein sequence ID" value="CAH4032212.1"/>
    <property type="molecule type" value="Genomic_DNA"/>
</dbReference>
<dbReference type="GO" id="GO:0032040">
    <property type="term" value="C:small-subunit processome"/>
    <property type="evidence" value="ECO:0007669"/>
    <property type="project" value="TreeGrafter"/>
</dbReference>
<dbReference type="PROSITE" id="PS50294">
    <property type="entry name" value="WD_REPEATS_REGION"/>
    <property type="match status" value="1"/>
</dbReference>
<dbReference type="GO" id="GO:0000462">
    <property type="term" value="P:maturation of SSU-rRNA from tricistronic rRNA transcript (SSU-rRNA, 5.8S rRNA, LSU-rRNA)"/>
    <property type="evidence" value="ECO:0007669"/>
    <property type="project" value="TreeGrafter"/>
</dbReference>
<name>A0A9P0TIM4_PIEBR</name>
<evidence type="ECO:0000313" key="10">
    <source>
        <dbReference type="Proteomes" id="UP001152562"/>
    </source>
</evidence>
<reference evidence="9" key="1">
    <citation type="submission" date="2022-05" db="EMBL/GenBank/DDBJ databases">
        <authorList>
            <person name="Okamura Y."/>
        </authorList>
    </citation>
    <scope>NUCLEOTIDE SEQUENCE</scope>
</reference>
<dbReference type="InterPro" id="IPR036322">
    <property type="entry name" value="WD40_repeat_dom_sf"/>
</dbReference>
<evidence type="ECO:0000259" key="8">
    <source>
        <dbReference type="SMART" id="SM01033"/>
    </source>
</evidence>
<sequence length="576" mass="65408">MKVKSEEIKKLRYFEKTKEKNSKLIKNTDEVEEYHVKLKPHSKWTKKKLEIKDSKPQKVIVKKKNSGKSPISLKNLEKHSRGDGISGKGVKHPLYAAKLQKKELKYRFAQNQAARADILLTENAGYLEVDEDHRTTCITQKEIVKNVDITAATKTFNLNLDFGPYRAKYSKNGRHLLLGSKKGHLAAFDWVTKKLHCEINVMESIHDVSWLHVETMIAAAQKEWLYIYDNTGMELHCMKKMDKILRMEFLPYHFLLAAVNEYGFMSWLDISIGEIAGHYNNHLGRTSVMTHNPYNATICLGNSQGVVSMWSPTVKKPLAKILCHKTPLSAIAVDQKGTYMATTGVDKSLKIWDIRNMDGPLQHYRLRSSAVDLDFSQKDMLAVGLGEVVEIYSDTCTKTADKPYLRHKMAKSICNFKFCPYEDVLGIGNSGGFTSILVPGSGEPNFDAYESNPYQNKAQRKEAEVKALLEKIPADLIALDPFEVVKVDVPTLQDKLEAKTELPHVRRKKIDVKAKRKNKGLTNIARKKIIKDKARKDQIMESIKTRATSNETKDGQKPSKSFGVLDRFVSKPKPNK</sequence>
<comment type="caution">
    <text evidence="9">The sequence shown here is derived from an EMBL/GenBank/DDBJ whole genome shotgun (WGS) entry which is preliminary data.</text>
</comment>
<feature type="region of interest" description="Disordered" evidence="7">
    <location>
        <begin position="62"/>
        <end position="87"/>
    </location>
</feature>
<evidence type="ECO:0000256" key="6">
    <source>
        <dbReference type="PROSITE-ProRule" id="PRU00221"/>
    </source>
</evidence>
<dbReference type="InterPro" id="IPR012952">
    <property type="entry name" value="BING4_C_dom"/>
</dbReference>
<dbReference type="InterPro" id="IPR019775">
    <property type="entry name" value="WD40_repeat_CS"/>
</dbReference>
<proteinExistence type="predicted"/>
<dbReference type="Pfam" id="PF08149">
    <property type="entry name" value="BING4CT"/>
    <property type="match status" value="1"/>
</dbReference>
<dbReference type="Gene3D" id="2.130.10.10">
    <property type="entry name" value="YVTN repeat-like/Quinoprotein amine dehydrogenase"/>
    <property type="match status" value="1"/>
</dbReference>
<dbReference type="FunFam" id="2.130.10.10:FF:000378">
    <property type="entry name" value="U3 small nucleolar RNA-associated protein 7"/>
    <property type="match status" value="1"/>
</dbReference>
<feature type="repeat" description="WD" evidence="6">
    <location>
        <begin position="321"/>
        <end position="356"/>
    </location>
</feature>
<dbReference type="InterPro" id="IPR015943">
    <property type="entry name" value="WD40/YVTN_repeat-like_dom_sf"/>
</dbReference>
<keyword evidence="5" id="KW-0539">Nucleus</keyword>
<dbReference type="GO" id="GO:0030686">
    <property type="term" value="C:90S preribosome"/>
    <property type="evidence" value="ECO:0007669"/>
    <property type="project" value="TreeGrafter"/>
</dbReference>
<evidence type="ECO:0000256" key="7">
    <source>
        <dbReference type="SAM" id="MobiDB-lite"/>
    </source>
</evidence>
<keyword evidence="2" id="KW-0698">rRNA processing</keyword>
<evidence type="ECO:0000256" key="4">
    <source>
        <dbReference type="ARBA" id="ARBA00022737"/>
    </source>
</evidence>
<dbReference type="InterPro" id="IPR001680">
    <property type="entry name" value="WD40_rpt"/>
</dbReference>
<keyword evidence="10" id="KW-1185">Reference proteome</keyword>
<feature type="domain" description="BING4 C-terminal" evidence="8">
    <location>
        <begin position="403"/>
        <end position="481"/>
    </location>
</feature>